<dbReference type="SUPFAM" id="SSF46689">
    <property type="entry name" value="Homeodomain-like"/>
    <property type="match status" value="2"/>
</dbReference>
<dbReference type="InterPro" id="IPR020449">
    <property type="entry name" value="Tscrpt_reg_AraC-type_HTH"/>
</dbReference>
<dbReference type="Pfam" id="PF12833">
    <property type="entry name" value="HTH_18"/>
    <property type="match status" value="1"/>
</dbReference>
<dbReference type="PROSITE" id="PS01124">
    <property type="entry name" value="HTH_ARAC_FAMILY_2"/>
    <property type="match status" value="1"/>
</dbReference>
<dbReference type="GO" id="GO:0003700">
    <property type="term" value="F:DNA-binding transcription factor activity"/>
    <property type="evidence" value="ECO:0007669"/>
    <property type="project" value="InterPro"/>
</dbReference>
<evidence type="ECO:0000256" key="3">
    <source>
        <dbReference type="ARBA" id="ARBA00023163"/>
    </source>
</evidence>
<dbReference type="PANTHER" id="PTHR43280">
    <property type="entry name" value="ARAC-FAMILY TRANSCRIPTIONAL REGULATOR"/>
    <property type="match status" value="1"/>
</dbReference>
<keyword evidence="6" id="KW-1185">Reference proteome</keyword>
<gene>
    <name evidence="5" type="ORF">SAMN04488505_102257</name>
</gene>
<protein>
    <submittedName>
        <fullName evidence="5">AraC-type DNA-binding protein</fullName>
    </submittedName>
</protein>
<dbReference type="AlphaFoldDB" id="A0A1H7Q590"/>
<dbReference type="GO" id="GO:0043565">
    <property type="term" value="F:sequence-specific DNA binding"/>
    <property type="evidence" value="ECO:0007669"/>
    <property type="project" value="InterPro"/>
</dbReference>
<evidence type="ECO:0000256" key="2">
    <source>
        <dbReference type="ARBA" id="ARBA00023125"/>
    </source>
</evidence>
<reference evidence="5 6" key="1">
    <citation type="submission" date="2016-10" db="EMBL/GenBank/DDBJ databases">
        <authorList>
            <person name="de Groot N.N."/>
        </authorList>
    </citation>
    <scope>NUCLEOTIDE SEQUENCE [LARGE SCALE GENOMIC DNA]</scope>
    <source>
        <strain evidence="5 6">DSM 21039</strain>
    </source>
</reference>
<evidence type="ECO:0000259" key="4">
    <source>
        <dbReference type="PROSITE" id="PS01124"/>
    </source>
</evidence>
<evidence type="ECO:0000256" key="1">
    <source>
        <dbReference type="ARBA" id="ARBA00023015"/>
    </source>
</evidence>
<keyword evidence="1" id="KW-0805">Transcription regulation</keyword>
<sequence>MQLPEDIYQRIVAAKLFIDEHYHEAIDLGEISGQAFLSRFHFHRLFTRIYRSTPHRYLTRRRMDKARDLLAQQGLSVSEICNSVGFESIGSFSTLFKKETGIGPQHYRNMRIVQQQQAKAQPRTFIPHCFIEGYKLNRQ</sequence>
<dbReference type="PRINTS" id="PR00032">
    <property type="entry name" value="HTHARAC"/>
</dbReference>
<proteinExistence type="predicted"/>
<organism evidence="5 6">
    <name type="scientific">Chitinophaga rupis</name>
    <dbReference type="NCBI Taxonomy" id="573321"/>
    <lineage>
        <taxon>Bacteria</taxon>
        <taxon>Pseudomonadati</taxon>
        <taxon>Bacteroidota</taxon>
        <taxon>Chitinophagia</taxon>
        <taxon>Chitinophagales</taxon>
        <taxon>Chitinophagaceae</taxon>
        <taxon>Chitinophaga</taxon>
    </lineage>
</organism>
<keyword evidence="2 5" id="KW-0238">DNA-binding</keyword>
<dbReference type="OrthoDB" id="9816011at2"/>
<dbReference type="Gene3D" id="1.10.10.60">
    <property type="entry name" value="Homeodomain-like"/>
    <property type="match status" value="2"/>
</dbReference>
<dbReference type="STRING" id="573321.SAMN04488505_102257"/>
<dbReference type="EMBL" id="FOBB01000002">
    <property type="protein sequence ID" value="SEL43163.1"/>
    <property type="molecule type" value="Genomic_DNA"/>
</dbReference>
<dbReference type="InterPro" id="IPR009057">
    <property type="entry name" value="Homeodomain-like_sf"/>
</dbReference>
<dbReference type="PANTHER" id="PTHR43280:SF28">
    <property type="entry name" value="HTH-TYPE TRANSCRIPTIONAL ACTIVATOR RHAS"/>
    <property type="match status" value="1"/>
</dbReference>
<dbReference type="InterPro" id="IPR018060">
    <property type="entry name" value="HTH_AraC"/>
</dbReference>
<feature type="domain" description="HTH araC/xylS-type" evidence="4">
    <location>
        <begin position="12"/>
        <end position="110"/>
    </location>
</feature>
<evidence type="ECO:0000313" key="5">
    <source>
        <dbReference type="EMBL" id="SEL43163.1"/>
    </source>
</evidence>
<evidence type="ECO:0000313" key="6">
    <source>
        <dbReference type="Proteomes" id="UP000198984"/>
    </source>
</evidence>
<name>A0A1H7Q590_9BACT</name>
<accession>A0A1H7Q590</accession>
<dbReference type="SMART" id="SM00342">
    <property type="entry name" value="HTH_ARAC"/>
    <property type="match status" value="1"/>
</dbReference>
<dbReference type="Proteomes" id="UP000198984">
    <property type="component" value="Unassembled WGS sequence"/>
</dbReference>
<dbReference type="RefSeq" id="WP_089909178.1">
    <property type="nucleotide sequence ID" value="NZ_FOBB01000002.1"/>
</dbReference>
<keyword evidence="3" id="KW-0804">Transcription</keyword>